<dbReference type="Gene3D" id="3.10.10.10">
    <property type="entry name" value="HIV Type 1 Reverse Transcriptase, subunit A, domain 1"/>
    <property type="match status" value="1"/>
</dbReference>
<dbReference type="InterPro" id="IPR043502">
    <property type="entry name" value="DNA/RNA_pol_sf"/>
</dbReference>
<dbReference type="Proteomes" id="UP000269221">
    <property type="component" value="Unassembled WGS sequence"/>
</dbReference>
<dbReference type="PANTHER" id="PTHR19422">
    <property type="entry name" value="GAG RETROVIRAL POLYPROTEIN"/>
    <property type="match status" value="1"/>
</dbReference>
<gene>
    <name evidence="5" type="ORF">DUI87_01958</name>
</gene>
<dbReference type="GO" id="GO:0003676">
    <property type="term" value="F:nucleic acid binding"/>
    <property type="evidence" value="ECO:0007669"/>
    <property type="project" value="InterPro"/>
</dbReference>
<dbReference type="Gene3D" id="3.30.70.270">
    <property type="match status" value="1"/>
</dbReference>
<dbReference type="Gene3D" id="2.30.30.10">
    <property type="entry name" value="Integrase, C-terminal domain superfamily, retroviral"/>
    <property type="match status" value="1"/>
</dbReference>
<sequence length="490" mass="55968">MGTDPTTITPRAQAYGPMRVLYHQEEEMYRFLEETILLCKREVITGSLFNTPDWQVVTVDPGQVTNLQQPDSKYLVIGDSKHTPSEIEIAPGPLPSGPEQLALLAHCIHPPLFLPKGQVIARAIPLPKLPYDDLYLSVYWAEMVEENKSIIWCGLKRERDFIQLQGMMDTGSYMMVIPPHKWLSHWELQPVAGKVTGIGGTKLAKQSKSIVQIERPDEQLASLHPFVLYSKFTLWGRDAMFQWGVKLEISKNPREFFIVATEERPFQKLNWLTDIPIWMDQWPLNKQKLKELNGLVEEQLAKGHIVETNSPWNSLVFVIKKPGKDKWCLLYDLRKINEVIKGMGSLQPGMPSLSMLPKNWNLAVIDIKDCSFQIPLDPADIPWHFNQNHRLKFEEKLPVLVKDPETWKVQGPFDLVPWGRGYACVSTPTVVQGHECEDFQVMHCSNLSSRIQNVHDSIQEMKTIMEAIKQGAGDWLENIFKDRGVPGGMS</sequence>
<dbReference type="SUPFAM" id="SSF50122">
    <property type="entry name" value="DNA-binding domain of retroviral integrase"/>
    <property type="match status" value="1"/>
</dbReference>
<dbReference type="InterPro" id="IPR018061">
    <property type="entry name" value="Retropepsins"/>
</dbReference>
<evidence type="ECO:0000259" key="4">
    <source>
        <dbReference type="PROSITE" id="PS50175"/>
    </source>
</evidence>
<dbReference type="EMBL" id="QRBI01000093">
    <property type="protein sequence ID" value="RMC21101.1"/>
    <property type="molecule type" value="Genomic_DNA"/>
</dbReference>
<organism evidence="5 6">
    <name type="scientific">Hirundo rustica rustica</name>
    <dbReference type="NCBI Taxonomy" id="333673"/>
    <lineage>
        <taxon>Eukaryota</taxon>
        <taxon>Metazoa</taxon>
        <taxon>Chordata</taxon>
        <taxon>Craniata</taxon>
        <taxon>Vertebrata</taxon>
        <taxon>Euteleostomi</taxon>
        <taxon>Archelosauria</taxon>
        <taxon>Archosauria</taxon>
        <taxon>Dinosauria</taxon>
        <taxon>Saurischia</taxon>
        <taxon>Theropoda</taxon>
        <taxon>Coelurosauria</taxon>
        <taxon>Aves</taxon>
        <taxon>Neognathae</taxon>
        <taxon>Neoaves</taxon>
        <taxon>Telluraves</taxon>
        <taxon>Australaves</taxon>
        <taxon>Passeriformes</taxon>
        <taxon>Sylvioidea</taxon>
        <taxon>Hirundinidae</taxon>
        <taxon>Hirundo</taxon>
    </lineage>
</organism>
<name>A0A3M0L7M7_HIRRU</name>
<dbReference type="Pfam" id="PF00077">
    <property type="entry name" value="RVP"/>
    <property type="match status" value="1"/>
</dbReference>
<keyword evidence="1" id="KW-0645">Protease</keyword>
<evidence type="ECO:0000256" key="1">
    <source>
        <dbReference type="ARBA" id="ARBA00022670"/>
    </source>
</evidence>
<keyword evidence="3" id="KW-0378">Hydrolase</keyword>
<dbReference type="Gene3D" id="2.40.70.10">
    <property type="entry name" value="Acid Proteases"/>
    <property type="match status" value="1"/>
</dbReference>
<keyword evidence="2" id="KW-0064">Aspartyl protease</keyword>
<dbReference type="PROSITE" id="PS50175">
    <property type="entry name" value="ASP_PROT_RETROV"/>
    <property type="match status" value="1"/>
</dbReference>
<keyword evidence="6" id="KW-1185">Reference proteome</keyword>
<evidence type="ECO:0000256" key="3">
    <source>
        <dbReference type="ARBA" id="ARBA00022801"/>
    </source>
</evidence>
<dbReference type="GO" id="GO:0004190">
    <property type="term" value="F:aspartic-type endopeptidase activity"/>
    <property type="evidence" value="ECO:0007669"/>
    <property type="project" value="UniProtKB-KW"/>
</dbReference>
<dbReference type="SUPFAM" id="SSF56672">
    <property type="entry name" value="DNA/RNA polymerases"/>
    <property type="match status" value="1"/>
</dbReference>
<dbReference type="InterPro" id="IPR036862">
    <property type="entry name" value="Integrase_C_dom_sf_retrovir"/>
</dbReference>
<evidence type="ECO:0000256" key="2">
    <source>
        <dbReference type="ARBA" id="ARBA00022750"/>
    </source>
</evidence>
<evidence type="ECO:0000313" key="6">
    <source>
        <dbReference type="Proteomes" id="UP000269221"/>
    </source>
</evidence>
<evidence type="ECO:0000313" key="5">
    <source>
        <dbReference type="EMBL" id="RMC21101.1"/>
    </source>
</evidence>
<dbReference type="GO" id="GO:0006508">
    <property type="term" value="P:proteolysis"/>
    <property type="evidence" value="ECO:0007669"/>
    <property type="project" value="UniProtKB-KW"/>
</dbReference>
<proteinExistence type="predicted"/>
<comment type="caution">
    <text evidence="5">The sequence shown here is derived from an EMBL/GenBank/DDBJ whole genome shotgun (WGS) entry which is preliminary data.</text>
</comment>
<dbReference type="PANTHER" id="PTHR19422:SF123">
    <property type="entry name" value="RT1 CLASS I, LOCUS CE15"/>
    <property type="match status" value="1"/>
</dbReference>
<protein>
    <recommendedName>
        <fullName evidence="4">Peptidase A2 domain-containing protein</fullName>
    </recommendedName>
</protein>
<dbReference type="InterPro" id="IPR043128">
    <property type="entry name" value="Rev_trsase/Diguanyl_cyclase"/>
</dbReference>
<dbReference type="InterPro" id="IPR051592">
    <property type="entry name" value="HERV-K_Pro_peptidase_A2"/>
</dbReference>
<reference evidence="5 6" key="1">
    <citation type="submission" date="2018-07" db="EMBL/GenBank/DDBJ databases">
        <title>A high quality draft genome assembly of the barn swallow (H. rustica rustica).</title>
        <authorList>
            <person name="Formenti G."/>
            <person name="Chiara M."/>
            <person name="Poveda L."/>
            <person name="Francoijs K.-J."/>
            <person name="Bonisoli-Alquati A."/>
            <person name="Canova L."/>
            <person name="Gianfranceschi L."/>
            <person name="Horner D.S."/>
            <person name="Saino N."/>
        </authorList>
    </citation>
    <scope>NUCLEOTIDE SEQUENCE [LARGE SCALE GENOMIC DNA]</scope>
    <source>
        <strain evidence="5">Chelidonia</strain>
        <tissue evidence="5">Blood</tissue>
    </source>
</reference>
<accession>A0A3M0L7M7</accession>
<dbReference type="InterPro" id="IPR021109">
    <property type="entry name" value="Peptidase_aspartic_dom_sf"/>
</dbReference>
<dbReference type="AlphaFoldDB" id="A0A3M0L7M7"/>
<feature type="domain" description="Peptidase A2" evidence="4">
    <location>
        <begin position="164"/>
        <end position="239"/>
    </location>
</feature>
<dbReference type="InterPro" id="IPR001995">
    <property type="entry name" value="Peptidase_A2_cat"/>
</dbReference>
<dbReference type="SUPFAM" id="SSF50630">
    <property type="entry name" value="Acid proteases"/>
    <property type="match status" value="1"/>
</dbReference>
<dbReference type="OrthoDB" id="8064693at2759"/>
<dbReference type="Gene3D" id="1.10.287.210">
    <property type="match status" value="1"/>
</dbReference>